<reference evidence="1" key="2">
    <citation type="journal article" date="2015" name="Fish Shellfish Immunol.">
        <title>Early steps in the European eel (Anguilla anguilla)-Vibrio vulnificus interaction in the gills: Role of the RtxA13 toxin.</title>
        <authorList>
            <person name="Callol A."/>
            <person name="Pajuelo D."/>
            <person name="Ebbesson L."/>
            <person name="Teles M."/>
            <person name="MacKenzie S."/>
            <person name="Amaro C."/>
        </authorList>
    </citation>
    <scope>NUCLEOTIDE SEQUENCE</scope>
</reference>
<dbReference type="EMBL" id="GBXM01054312">
    <property type="protein sequence ID" value="JAH54265.1"/>
    <property type="molecule type" value="Transcribed_RNA"/>
</dbReference>
<name>A0A0E9TN39_ANGAN</name>
<evidence type="ECO:0000313" key="1">
    <source>
        <dbReference type="EMBL" id="JAH54265.1"/>
    </source>
</evidence>
<organism evidence="1">
    <name type="scientific">Anguilla anguilla</name>
    <name type="common">European freshwater eel</name>
    <name type="synonym">Muraena anguilla</name>
    <dbReference type="NCBI Taxonomy" id="7936"/>
    <lineage>
        <taxon>Eukaryota</taxon>
        <taxon>Metazoa</taxon>
        <taxon>Chordata</taxon>
        <taxon>Craniata</taxon>
        <taxon>Vertebrata</taxon>
        <taxon>Euteleostomi</taxon>
        <taxon>Actinopterygii</taxon>
        <taxon>Neopterygii</taxon>
        <taxon>Teleostei</taxon>
        <taxon>Anguilliformes</taxon>
        <taxon>Anguillidae</taxon>
        <taxon>Anguilla</taxon>
    </lineage>
</organism>
<protein>
    <submittedName>
        <fullName evidence="1">Uncharacterized protein</fullName>
    </submittedName>
</protein>
<dbReference type="AlphaFoldDB" id="A0A0E9TN39"/>
<sequence length="24" mass="2982">MQLGYFSRVKRALRTHLLDYWGDR</sequence>
<accession>A0A0E9TN39</accession>
<reference evidence="1" key="1">
    <citation type="submission" date="2014-11" db="EMBL/GenBank/DDBJ databases">
        <authorList>
            <person name="Amaro Gonzalez C."/>
        </authorList>
    </citation>
    <scope>NUCLEOTIDE SEQUENCE</scope>
</reference>
<proteinExistence type="predicted"/>